<evidence type="ECO:0000256" key="2">
    <source>
        <dbReference type="ARBA" id="ARBA00007362"/>
    </source>
</evidence>
<evidence type="ECO:0000256" key="3">
    <source>
        <dbReference type="ARBA" id="ARBA00022692"/>
    </source>
</evidence>
<sequence length="334" mass="34397">MRVPLGVQYTATALAWGSSFLFVKVGLEGLSFTQVVVARLVLGSAALTAVLITRRRLPPWGIAWAHFTVLAFVQCIAPWLLFAWAGIHLDSGLASIYNATTPLMTTAVAALVLADERLTGPKATGLAIGFGGVLTVLAPWNLALSGPITAQLACLGATACYGVALVYLRRFVLPRGFDAPTVAFAQITIAAVLMAVAAPVVAATPVHLTPAVIGAMIGLGAVGTGLAFVWNINVVRAWGPTAASTVTYLTPVVGVVLGALLLGERVTWNQPVGALLVVAGILVTRRARPRSPGDAPLPLAVAVPPPQGDPGPVGVVAASDERDGLTEPPHRDSP</sequence>
<feature type="region of interest" description="Disordered" evidence="6">
    <location>
        <begin position="288"/>
        <end position="334"/>
    </location>
</feature>
<evidence type="ECO:0000256" key="7">
    <source>
        <dbReference type="SAM" id="Phobius"/>
    </source>
</evidence>
<dbReference type="PANTHER" id="PTHR32322:SF9">
    <property type="entry name" value="AMINO-ACID METABOLITE EFFLUX PUMP-RELATED"/>
    <property type="match status" value="1"/>
</dbReference>
<comment type="similarity">
    <text evidence="2">Belongs to the EamA transporter family.</text>
</comment>
<feature type="transmembrane region" description="Helical" evidence="7">
    <location>
        <begin position="268"/>
        <end position="284"/>
    </location>
</feature>
<dbReference type="Pfam" id="PF00892">
    <property type="entry name" value="EamA"/>
    <property type="match status" value="2"/>
</dbReference>
<dbReference type="PANTHER" id="PTHR32322">
    <property type="entry name" value="INNER MEMBRANE TRANSPORTER"/>
    <property type="match status" value="1"/>
</dbReference>
<name>A0A6P2CNM8_9NOCA</name>
<evidence type="ECO:0000259" key="8">
    <source>
        <dbReference type="Pfam" id="PF00892"/>
    </source>
</evidence>
<dbReference type="AlphaFoldDB" id="A0A6P2CNM8"/>
<feature type="domain" description="EamA" evidence="8">
    <location>
        <begin position="11"/>
        <end position="137"/>
    </location>
</feature>
<evidence type="ECO:0000313" key="9">
    <source>
        <dbReference type="EMBL" id="TXG92746.1"/>
    </source>
</evidence>
<feature type="transmembrane region" description="Helical" evidence="7">
    <location>
        <begin position="125"/>
        <end position="142"/>
    </location>
</feature>
<feature type="compositionally biased region" description="Basic and acidic residues" evidence="6">
    <location>
        <begin position="319"/>
        <end position="334"/>
    </location>
</feature>
<dbReference type="Proteomes" id="UP000471120">
    <property type="component" value="Unassembled WGS sequence"/>
</dbReference>
<feature type="transmembrane region" description="Helical" evidence="7">
    <location>
        <begin position="180"/>
        <end position="202"/>
    </location>
</feature>
<comment type="subcellular location">
    <subcellularLocation>
        <location evidence="1">Membrane</location>
        <topology evidence="1">Multi-pass membrane protein</topology>
    </subcellularLocation>
</comment>
<proteinExistence type="inferred from homology"/>
<feature type="domain" description="EamA" evidence="8">
    <location>
        <begin position="151"/>
        <end position="284"/>
    </location>
</feature>
<feature type="transmembrane region" description="Helical" evidence="7">
    <location>
        <begin position="208"/>
        <end position="230"/>
    </location>
</feature>
<reference evidence="9 10" key="1">
    <citation type="submission" date="2018-07" db="EMBL/GenBank/DDBJ databases">
        <title>Genome sequence of Rhodococcus rhodnii ATCC 35071 from Rhodnius prolixus.</title>
        <authorList>
            <person name="Patel V."/>
            <person name="Vogel K.J."/>
        </authorList>
    </citation>
    <scope>NUCLEOTIDE SEQUENCE [LARGE SCALE GENOMIC DNA]</scope>
    <source>
        <strain evidence="9 10">ATCC 35071</strain>
    </source>
</reference>
<feature type="transmembrane region" description="Helical" evidence="7">
    <location>
        <begin position="93"/>
        <end position="113"/>
    </location>
</feature>
<keyword evidence="4 7" id="KW-1133">Transmembrane helix</keyword>
<dbReference type="EMBL" id="QRCM01000001">
    <property type="protein sequence ID" value="TXG92746.1"/>
    <property type="molecule type" value="Genomic_DNA"/>
</dbReference>
<gene>
    <name evidence="9" type="ORF">DW322_15250</name>
</gene>
<dbReference type="InterPro" id="IPR000620">
    <property type="entry name" value="EamA_dom"/>
</dbReference>
<evidence type="ECO:0000256" key="5">
    <source>
        <dbReference type="ARBA" id="ARBA00023136"/>
    </source>
</evidence>
<organism evidence="9 10">
    <name type="scientific">Rhodococcus rhodnii</name>
    <dbReference type="NCBI Taxonomy" id="38312"/>
    <lineage>
        <taxon>Bacteria</taxon>
        <taxon>Bacillati</taxon>
        <taxon>Actinomycetota</taxon>
        <taxon>Actinomycetes</taxon>
        <taxon>Mycobacteriales</taxon>
        <taxon>Nocardiaceae</taxon>
        <taxon>Rhodococcus</taxon>
    </lineage>
</organism>
<feature type="transmembrane region" description="Helical" evidence="7">
    <location>
        <begin position="64"/>
        <end position="87"/>
    </location>
</feature>
<dbReference type="InterPro" id="IPR037185">
    <property type="entry name" value="EmrE-like"/>
</dbReference>
<evidence type="ECO:0000256" key="4">
    <source>
        <dbReference type="ARBA" id="ARBA00022989"/>
    </source>
</evidence>
<feature type="transmembrane region" description="Helical" evidence="7">
    <location>
        <begin position="242"/>
        <end position="262"/>
    </location>
</feature>
<dbReference type="InterPro" id="IPR050638">
    <property type="entry name" value="AA-Vitamin_Transporters"/>
</dbReference>
<keyword evidence="3 7" id="KW-0812">Transmembrane</keyword>
<keyword evidence="5 7" id="KW-0472">Membrane</keyword>
<dbReference type="SUPFAM" id="SSF103481">
    <property type="entry name" value="Multidrug resistance efflux transporter EmrE"/>
    <property type="match status" value="2"/>
</dbReference>
<protein>
    <submittedName>
        <fullName evidence="9">DMT family transporter</fullName>
    </submittedName>
</protein>
<evidence type="ECO:0000313" key="10">
    <source>
        <dbReference type="Proteomes" id="UP000471120"/>
    </source>
</evidence>
<feature type="transmembrane region" description="Helical" evidence="7">
    <location>
        <begin position="32"/>
        <end position="52"/>
    </location>
</feature>
<dbReference type="RefSeq" id="WP_010836143.1">
    <property type="nucleotide sequence ID" value="NZ_QRCM01000001.1"/>
</dbReference>
<comment type="caution">
    <text evidence="9">The sequence shown here is derived from an EMBL/GenBank/DDBJ whole genome shotgun (WGS) entry which is preliminary data.</text>
</comment>
<dbReference type="GO" id="GO:0016020">
    <property type="term" value="C:membrane"/>
    <property type="evidence" value="ECO:0007669"/>
    <property type="project" value="UniProtKB-SubCell"/>
</dbReference>
<accession>A0A6P2CNM8</accession>
<feature type="transmembrane region" description="Helical" evidence="7">
    <location>
        <begin position="148"/>
        <end position="168"/>
    </location>
</feature>
<feature type="transmembrane region" description="Helical" evidence="7">
    <location>
        <begin position="7"/>
        <end position="26"/>
    </location>
</feature>
<evidence type="ECO:0000256" key="1">
    <source>
        <dbReference type="ARBA" id="ARBA00004141"/>
    </source>
</evidence>
<evidence type="ECO:0000256" key="6">
    <source>
        <dbReference type="SAM" id="MobiDB-lite"/>
    </source>
</evidence>